<dbReference type="EMBL" id="VDMA02000007">
    <property type="protein sequence ID" value="KAB8184661.1"/>
    <property type="molecule type" value="Genomic_DNA"/>
</dbReference>
<protein>
    <submittedName>
        <fullName evidence="3">PQQ-dependent sugar dehydrogenase</fullName>
    </submittedName>
</protein>
<dbReference type="PANTHER" id="PTHR19328:SF13">
    <property type="entry name" value="HIPL1 PROTEIN"/>
    <property type="match status" value="1"/>
</dbReference>
<keyword evidence="1" id="KW-0732">Signal</keyword>
<evidence type="ECO:0000259" key="2">
    <source>
        <dbReference type="Pfam" id="PF07995"/>
    </source>
</evidence>
<name>A0A5N6BW47_9ACTN</name>
<sequence>MPKRLVVALATALSAATAAATLVAIRPATADAATGGYDFAHPQVVTTGLRAPWGMAFLPDGSALVSQRDTADIMRVRPGSAPVKVATVPNVSPGGEGGLLGIAVSPIYALDQWIYAYYTSASDNRVVRFRLSSPQTQQPILTGIPRAQTHNGGRIAFGPDGRLYVGTGDAGNSANAQNLNSLGGKILRIRPDGTVPVDNPFAGSPVYSYGHRNVQGLAWDEGGRLYATEFGQNTWDELNRILPGRDYGWPICEGVCSDPRFTDPLVTWSPAEASPSGLAYAKGTLFAAALRGTRLWTVPISGGTAGTPVAEFQGTYGRLRTVAVGPDCSLWVATSNRDGRGTPAADDDRIIRVPPAAR</sequence>
<dbReference type="InterPro" id="IPR011042">
    <property type="entry name" value="6-blade_b-propeller_TolB-like"/>
</dbReference>
<evidence type="ECO:0000313" key="3">
    <source>
        <dbReference type="EMBL" id="KAB8184661.1"/>
    </source>
</evidence>
<organism evidence="3 4">
    <name type="scientific">Microbispora catharanthi</name>
    <dbReference type="NCBI Taxonomy" id="1712871"/>
    <lineage>
        <taxon>Bacteria</taxon>
        <taxon>Bacillati</taxon>
        <taxon>Actinomycetota</taxon>
        <taxon>Actinomycetes</taxon>
        <taxon>Streptosporangiales</taxon>
        <taxon>Streptosporangiaceae</taxon>
        <taxon>Microbispora</taxon>
    </lineage>
</organism>
<dbReference type="PANTHER" id="PTHR19328">
    <property type="entry name" value="HEDGEHOG-INTERACTING PROTEIN"/>
    <property type="match status" value="1"/>
</dbReference>
<dbReference type="Pfam" id="PF07995">
    <property type="entry name" value="GSDH"/>
    <property type="match status" value="1"/>
</dbReference>
<keyword evidence="4" id="KW-1185">Reference proteome</keyword>
<accession>A0A5N6BW47</accession>
<dbReference type="RefSeq" id="WP_139575311.1">
    <property type="nucleotide sequence ID" value="NZ_VDMA02000007.1"/>
</dbReference>
<feature type="chain" id="PRO_5024399071" evidence="1">
    <location>
        <begin position="33"/>
        <end position="358"/>
    </location>
</feature>
<dbReference type="SUPFAM" id="SSF50952">
    <property type="entry name" value="Soluble quinoprotein glucose dehydrogenase"/>
    <property type="match status" value="1"/>
</dbReference>
<dbReference type="InterPro" id="IPR012938">
    <property type="entry name" value="Glc/Sorbosone_DH"/>
</dbReference>
<dbReference type="AlphaFoldDB" id="A0A5N6BW47"/>
<gene>
    <name evidence="3" type="ORF">FH610_016415</name>
</gene>
<comment type="caution">
    <text evidence="3">The sequence shown here is derived from an EMBL/GenBank/DDBJ whole genome shotgun (WGS) entry which is preliminary data.</text>
</comment>
<evidence type="ECO:0000313" key="4">
    <source>
        <dbReference type="Proteomes" id="UP000313066"/>
    </source>
</evidence>
<dbReference type="Gene3D" id="2.120.10.30">
    <property type="entry name" value="TolB, C-terminal domain"/>
    <property type="match status" value="1"/>
</dbReference>
<reference evidence="3 4" key="1">
    <citation type="submission" date="2019-10" db="EMBL/GenBank/DDBJ databases">
        <title>Nonomuraea sp. nov., isolated from Phyllanthus amarus.</title>
        <authorList>
            <person name="Klykleung N."/>
            <person name="Tanasupawat S."/>
        </authorList>
    </citation>
    <scope>NUCLEOTIDE SEQUENCE [LARGE SCALE GENOMIC DNA]</scope>
    <source>
        <strain evidence="3 4">CR1-09</strain>
    </source>
</reference>
<feature type="signal peptide" evidence="1">
    <location>
        <begin position="1"/>
        <end position="32"/>
    </location>
</feature>
<proteinExistence type="predicted"/>
<dbReference type="InterPro" id="IPR011041">
    <property type="entry name" value="Quinoprot_gluc/sorb_DH_b-prop"/>
</dbReference>
<evidence type="ECO:0000256" key="1">
    <source>
        <dbReference type="SAM" id="SignalP"/>
    </source>
</evidence>
<feature type="domain" description="Glucose/Sorbosone dehydrogenase" evidence="2">
    <location>
        <begin position="49"/>
        <end position="340"/>
    </location>
</feature>
<dbReference type="Proteomes" id="UP000313066">
    <property type="component" value="Unassembled WGS sequence"/>
</dbReference>